<feature type="disulfide bond" description="Redox-active" evidence="8">
    <location>
        <begin position="54"/>
        <end position="57"/>
    </location>
</feature>
<dbReference type="InterPro" id="IPR023205">
    <property type="entry name" value="DsbA/DsbL"/>
</dbReference>
<protein>
    <recommendedName>
        <fullName evidence="7">Thiol:disulfide interchange protein</fullName>
    </recommendedName>
</protein>
<evidence type="ECO:0000256" key="2">
    <source>
        <dbReference type="ARBA" id="ARBA00005791"/>
    </source>
</evidence>
<evidence type="ECO:0000256" key="3">
    <source>
        <dbReference type="ARBA" id="ARBA00022729"/>
    </source>
</evidence>
<dbReference type="SUPFAM" id="SSF52833">
    <property type="entry name" value="Thioredoxin-like"/>
    <property type="match status" value="1"/>
</dbReference>
<accession>A0A2T5IYB4</accession>
<evidence type="ECO:0000313" key="12">
    <source>
        <dbReference type="Proteomes" id="UP000244223"/>
    </source>
</evidence>
<gene>
    <name evidence="11" type="ORF">C8N29_11033</name>
</gene>
<evidence type="ECO:0000256" key="5">
    <source>
        <dbReference type="ARBA" id="ARBA00023157"/>
    </source>
</evidence>
<keyword evidence="3 9" id="KW-0732">Signal</keyword>
<dbReference type="OrthoDB" id="9799122at2"/>
<dbReference type="PANTHER" id="PTHR35891:SF2">
    <property type="entry name" value="THIOL:DISULFIDE INTERCHANGE PROTEIN DSBA"/>
    <property type="match status" value="1"/>
</dbReference>
<dbReference type="InterPro" id="IPR013766">
    <property type="entry name" value="Thioredoxin_domain"/>
</dbReference>
<reference evidence="11 12" key="1">
    <citation type="submission" date="2018-04" db="EMBL/GenBank/DDBJ databases">
        <title>Genomic Encyclopedia of Archaeal and Bacterial Type Strains, Phase II (KMG-II): from individual species to whole genera.</title>
        <authorList>
            <person name="Goeker M."/>
        </authorList>
    </citation>
    <scope>NUCLEOTIDE SEQUENCE [LARGE SCALE GENOMIC DNA]</scope>
    <source>
        <strain evidence="11 12">DSM 5822</strain>
    </source>
</reference>
<dbReference type="CDD" id="cd03019">
    <property type="entry name" value="DsbA_DsbA"/>
    <property type="match status" value="1"/>
</dbReference>
<comment type="similarity">
    <text evidence="2">Belongs to the thioredoxin family. DsbA subfamily.</text>
</comment>
<keyword evidence="5 7" id="KW-1015">Disulfide bond</keyword>
<dbReference type="Proteomes" id="UP000244223">
    <property type="component" value="Unassembled WGS sequence"/>
</dbReference>
<dbReference type="Pfam" id="PF01323">
    <property type="entry name" value="DSBA"/>
    <property type="match status" value="1"/>
</dbReference>
<evidence type="ECO:0000256" key="8">
    <source>
        <dbReference type="PIRSR" id="PIRSR001488-1"/>
    </source>
</evidence>
<dbReference type="Gene3D" id="3.40.30.10">
    <property type="entry name" value="Glutaredoxin"/>
    <property type="match status" value="1"/>
</dbReference>
<evidence type="ECO:0000256" key="6">
    <source>
        <dbReference type="ARBA" id="ARBA00023284"/>
    </source>
</evidence>
<evidence type="ECO:0000256" key="4">
    <source>
        <dbReference type="ARBA" id="ARBA00022764"/>
    </source>
</evidence>
<feature type="chain" id="PRO_5015457635" description="Thiol:disulfide interchange protein" evidence="9">
    <location>
        <begin position="22"/>
        <end position="203"/>
    </location>
</feature>
<keyword evidence="4 7" id="KW-0574">Periplasm</keyword>
<dbReference type="InterPro" id="IPR036249">
    <property type="entry name" value="Thioredoxin-like_sf"/>
</dbReference>
<dbReference type="PROSITE" id="PS51352">
    <property type="entry name" value="THIOREDOXIN_2"/>
    <property type="match status" value="1"/>
</dbReference>
<organism evidence="11 12">
    <name type="scientific">Agitococcus lubricus</name>
    <dbReference type="NCBI Taxonomy" id="1077255"/>
    <lineage>
        <taxon>Bacteria</taxon>
        <taxon>Pseudomonadati</taxon>
        <taxon>Pseudomonadota</taxon>
        <taxon>Gammaproteobacteria</taxon>
        <taxon>Moraxellales</taxon>
        <taxon>Moraxellaceae</taxon>
        <taxon>Agitococcus</taxon>
    </lineage>
</organism>
<keyword evidence="6" id="KW-0676">Redox-active center</keyword>
<name>A0A2T5IYB4_9GAMM</name>
<dbReference type="InterPro" id="IPR001853">
    <property type="entry name" value="DSBA-like_thioredoxin_dom"/>
</dbReference>
<sequence length="203" mass="22963">MLKKIAVVLMTTVFMPVLALAANFVEGKDYKLVASPTPVTPGVIEVREFFWYGCPHCFRLDPFLNTWLKTKPKDVNFVRTPAALNPVWEGSARGYYAIEMMGMVEKTHTPLFNTIHEKQARIFDEASLASFYQRYGVDPTKFRSLFNSFPVNAKVSQAKQLAQKYQIEGVPAVIVNGKYMVSGDGAKVIEVTNFLIDKERNKK</sequence>
<dbReference type="PANTHER" id="PTHR35891">
    <property type="entry name" value="THIOL:DISULFIDE INTERCHANGE PROTEIN DSBA"/>
    <property type="match status" value="1"/>
</dbReference>
<dbReference type="InterPro" id="IPR050824">
    <property type="entry name" value="Thiol_disulfide_DsbA"/>
</dbReference>
<dbReference type="EMBL" id="QAON01000010">
    <property type="protein sequence ID" value="PTQ88884.1"/>
    <property type="molecule type" value="Genomic_DNA"/>
</dbReference>
<dbReference type="GO" id="GO:0042597">
    <property type="term" value="C:periplasmic space"/>
    <property type="evidence" value="ECO:0007669"/>
    <property type="project" value="UniProtKB-SubCell"/>
</dbReference>
<keyword evidence="12" id="KW-1185">Reference proteome</keyword>
<dbReference type="AlphaFoldDB" id="A0A2T5IYB4"/>
<evidence type="ECO:0000256" key="7">
    <source>
        <dbReference type="PIRNR" id="PIRNR001488"/>
    </source>
</evidence>
<dbReference type="GO" id="GO:0016491">
    <property type="term" value="F:oxidoreductase activity"/>
    <property type="evidence" value="ECO:0007669"/>
    <property type="project" value="InterPro"/>
</dbReference>
<comment type="subcellular location">
    <subcellularLocation>
        <location evidence="1 7">Periplasm</location>
    </subcellularLocation>
</comment>
<evidence type="ECO:0000256" key="1">
    <source>
        <dbReference type="ARBA" id="ARBA00004418"/>
    </source>
</evidence>
<evidence type="ECO:0000259" key="10">
    <source>
        <dbReference type="PROSITE" id="PS51352"/>
    </source>
</evidence>
<comment type="caution">
    <text evidence="11">The sequence shown here is derived from an EMBL/GenBank/DDBJ whole genome shotgun (WGS) entry which is preliminary data.</text>
</comment>
<feature type="domain" description="Thioredoxin" evidence="10">
    <location>
        <begin position="11"/>
        <end position="167"/>
    </location>
</feature>
<evidence type="ECO:0000256" key="9">
    <source>
        <dbReference type="SAM" id="SignalP"/>
    </source>
</evidence>
<dbReference type="PIRSF" id="PIRSF001488">
    <property type="entry name" value="Tdi_protein"/>
    <property type="match status" value="1"/>
</dbReference>
<dbReference type="RefSeq" id="WP_107866046.1">
    <property type="nucleotide sequence ID" value="NZ_QAON01000010.1"/>
</dbReference>
<feature type="signal peptide" evidence="9">
    <location>
        <begin position="1"/>
        <end position="21"/>
    </location>
</feature>
<proteinExistence type="inferred from homology"/>
<evidence type="ECO:0000313" key="11">
    <source>
        <dbReference type="EMBL" id="PTQ88884.1"/>
    </source>
</evidence>